<feature type="chain" id="PRO_5026869335" evidence="1">
    <location>
        <begin position="22"/>
        <end position="613"/>
    </location>
</feature>
<dbReference type="InterPro" id="IPR005135">
    <property type="entry name" value="Endo/exonuclease/phosphatase"/>
</dbReference>
<reference evidence="4" key="1">
    <citation type="submission" date="2020-01" db="EMBL/GenBank/DDBJ databases">
        <authorList>
            <consortium name="DOE Joint Genome Institute"/>
            <person name="Haridas S."/>
            <person name="Albert R."/>
            <person name="Binder M."/>
            <person name="Bloem J."/>
            <person name="Labutti K."/>
            <person name="Salamov A."/>
            <person name="Andreopoulos B."/>
            <person name="Baker S.E."/>
            <person name="Barry K."/>
            <person name="Bills G."/>
            <person name="Bluhm B.H."/>
            <person name="Cannon C."/>
            <person name="Castanera R."/>
            <person name="Culley D.E."/>
            <person name="Daum C."/>
            <person name="Ezra D."/>
            <person name="Gonzalez J.B."/>
            <person name="Henrissat B."/>
            <person name="Kuo A."/>
            <person name="Liang C."/>
            <person name="Lipzen A."/>
            <person name="Lutzoni F."/>
            <person name="Magnuson J."/>
            <person name="Mondo S."/>
            <person name="Nolan M."/>
            <person name="Ohm R."/>
            <person name="Pangilinan J."/>
            <person name="Park H.-J."/>
            <person name="Ramirez L."/>
            <person name="Alfaro M."/>
            <person name="Sun H."/>
            <person name="Tritt A."/>
            <person name="Yoshinaga Y."/>
            <person name="Zwiers L.-H."/>
            <person name="Turgeon B.G."/>
            <person name="Goodwin S.B."/>
            <person name="Spatafora J.W."/>
            <person name="Crous P.W."/>
            <person name="Grigoriev I.V."/>
        </authorList>
    </citation>
    <scope>NUCLEOTIDE SEQUENCE</scope>
    <source>
        <strain evidence="4">CBS 342.82</strain>
    </source>
</reference>
<evidence type="ECO:0000313" key="3">
    <source>
        <dbReference type="Proteomes" id="UP000504637"/>
    </source>
</evidence>
<organism evidence="4">
    <name type="scientific">Dissoconium aciculare CBS 342.82</name>
    <dbReference type="NCBI Taxonomy" id="1314786"/>
    <lineage>
        <taxon>Eukaryota</taxon>
        <taxon>Fungi</taxon>
        <taxon>Dikarya</taxon>
        <taxon>Ascomycota</taxon>
        <taxon>Pezizomycotina</taxon>
        <taxon>Dothideomycetes</taxon>
        <taxon>Dothideomycetidae</taxon>
        <taxon>Mycosphaerellales</taxon>
        <taxon>Dissoconiaceae</taxon>
        <taxon>Dissoconium</taxon>
    </lineage>
</organism>
<dbReference type="GO" id="GO:0003824">
    <property type="term" value="F:catalytic activity"/>
    <property type="evidence" value="ECO:0007669"/>
    <property type="project" value="InterPro"/>
</dbReference>
<accession>A0A6J3MHW0</accession>
<keyword evidence="3" id="KW-1185">Reference proteome</keyword>
<dbReference type="PANTHER" id="PTHR42834:SF1">
    <property type="entry name" value="ENDONUCLEASE_EXONUCLEASE_PHOSPHATASE FAMILY PROTEIN (AFU_ORTHOLOGUE AFUA_3G09210)"/>
    <property type="match status" value="1"/>
</dbReference>
<gene>
    <name evidence="4" type="ORF">K489DRAFT_17661</name>
</gene>
<feature type="signal peptide" evidence="1">
    <location>
        <begin position="1"/>
        <end position="21"/>
    </location>
</feature>
<dbReference type="Pfam" id="PF03372">
    <property type="entry name" value="Exo_endo_phos"/>
    <property type="match status" value="1"/>
</dbReference>
<evidence type="ECO:0000259" key="2">
    <source>
        <dbReference type="Pfam" id="PF03372"/>
    </source>
</evidence>
<feature type="domain" description="Endonuclease/exonuclease/phosphatase" evidence="2">
    <location>
        <begin position="305"/>
        <end position="600"/>
    </location>
</feature>
<keyword evidence="1" id="KW-0732">Signal</keyword>
<dbReference type="Proteomes" id="UP000504637">
    <property type="component" value="Unplaced"/>
</dbReference>
<dbReference type="Gene3D" id="3.60.10.10">
    <property type="entry name" value="Endonuclease/exonuclease/phosphatase"/>
    <property type="match status" value="1"/>
</dbReference>
<name>A0A6J3MHW0_9PEZI</name>
<evidence type="ECO:0000313" key="4">
    <source>
        <dbReference type="RefSeq" id="XP_033464509.1"/>
    </source>
</evidence>
<protein>
    <submittedName>
        <fullName evidence="4">Endonuclease/exonuclease/phosphatase-like protein</fullName>
    </submittedName>
</protein>
<proteinExistence type="predicted"/>
<dbReference type="GeneID" id="54357215"/>
<dbReference type="AlphaFoldDB" id="A0A6J3MHW0"/>
<sequence length="613" mass="65235">MFSSWTTALAACVFLASGASAQVSIAEINGNRFLSSYQGRNVVGVRGLVTAKGPNGFWLRSTAPDGDDRTSESIYVFNRAALRNVTVGNIITLNGRVSEYRSSAAYLYSTQIESPSNIVTISVNNTVTPLVIGQDTGLPPTEQYTSLDNGAVFGVPGNQSRISAVNPILSPADYGLDFWESLSGELVTVSQPHAINRPNNFGDTWVVGNWPTTGKNARGGLTVTAGDANPEAIIIGSPLDGSANPRDTKLGDELDEITGVVANVFGFYYILPLTKITVTRANYPQSPPPTTLVSDGACGGITLGQYNIENFSPQSTTINAIARQIVDYLKTPDILFVQEVQDNNGPTDNGVVDANVTLSTLIDAISNAGSPVRYAFTQINPVNKQDGGQPGGNIRTAYLFNPAVVRLRKPNPGSSTDATRVLAGPSLSFNPGRIEPANSAWTNSRKPLVAQWETLDGANPFFTVNVHWTSKGGSSSIQGDARPPVNGGVDSRTAQANVTGTFIQQILRLDPQAAIVTAGDFNEFTFVQPLQTFASVSGLRSLDEVVGTPDAEVYTYLFDMNTQELDHMYVSDRIAQGGAAAFEHVHVNTWAAPADEISDHDPSVAKLNVCQAA</sequence>
<dbReference type="SUPFAM" id="SSF56219">
    <property type="entry name" value="DNase I-like"/>
    <property type="match status" value="1"/>
</dbReference>
<dbReference type="PANTHER" id="PTHR42834">
    <property type="entry name" value="ENDONUCLEASE/EXONUCLEASE/PHOSPHATASE FAMILY PROTEIN (AFU_ORTHOLOGUE AFUA_3G09210)"/>
    <property type="match status" value="1"/>
</dbReference>
<dbReference type="InterPro" id="IPR036691">
    <property type="entry name" value="Endo/exonu/phosph_ase_sf"/>
</dbReference>
<dbReference type="CDD" id="cd04486">
    <property type="entry name" value="YhcR_OBF_like"/>
    <property type="match status" value="1"/>
</dbReference>
<reference evidence="4" key="2">
    <citation type="submission" date="2020-04" db="EMBL/GenBank/DDBJ databases">
        <authorList>
            <consortium name="NCBI Genome Project"/>
        </authorList>
    </citation>
    <scope>NUCLEOTIDE SEQUENCE</scope>
    <source>
        <strain evidence="4">CBS 342.82</strain>
    </source>
</reference>
<dbReference type="OrthoDB" id="47488at2759"/>
<reference evidence="4" key="3">
    <citation type="submission" date="2025-08" db="UniProtKB">
        <authorList>
            <consortium name="RefSeq"/>
        </authorList>
    </citation>
    <scope>IDENTIFICATION</scope>
    <source>
        <strain evidence="4">CBS 342.82</strain>
    </source>
</reference>
<evidence type="ECO:0000256" key="1">
    <source>
        <dbReference type="SAM" id="SignalP"/>
    </source>
</evidence>
<dbReference type="RefSeq" id="XP_033464509.1">
    <property type="nucleotide sequence ID" value="XM_033599416.1"/>
</dbReference>